<feature type="region of interest" description="Disordered" evidence="1">
    <location>
        <begin position="52"/>
        <end position="89"/>
    </location>
</feature>
<protein>
    <submittedName>
        <fullName evidence="2">Uncharacterized protein</fullName>
    </submittedName>
</protein>
<comment type="caution">
    <text evidence="2">The sequence shown here is derived from an EMBL/GenBank/DDBJ whole genome shotgun (WGS) entry which is preliminary data.</text>
</comment>
<evidence type="ECO:0000256" key="1">
    <source>
        <dbReference type="SAM" id="MobiDB-lite"/>
    </source>
</evidence>
<dbReference type="AlphaFoldDB" id="A0A4C1VUL6"/>
<keyword evidence="3" id="KW-1185">Reference proteome</keyword>
<reference evidence="2 3" key="1">
    <citation type="journal article" date="2019" name="Commun. Biol.">
        <title>The bagworm genome reveals a unique fibroin gene that provides high tensile strength.</title>
        <authorList>
            <person name="Kono N."/>
            <person name="Nakamura H."/>
            <person name="Ohtoshi R."/>
            <person name="Tomita M."/>
            <person name="Numata K."/>
            <person name="Arakawa K."/>
        </authorList>
    </citation>
    <scope>NUCLEOTIDE SEQUENCE [LARGE SCALE GENOMIC DNA]</scope>
</reference>
<proteinExistence type="predicted"/>
<evidence type="ECO:0000313" key="2">
    <source>
        <dbReference type="EMBL" id="GBP41869.1"/>
    </source>
</evidence>
<dbReference type="Proteomes" id="UP000299102">
    <property type="component" value="Unassembled WGS sequence"/>
</dbReference>
<gene>
    <name evidence="2" type="ORF">EVAR_86839_1</name>
</gene>
<accession>A0A4C1VUL6</accession>
<dbReference type="EMBL" id="BGZK01000407">
    <property type="protein sequence ID" value="GBP41869.1"/>
    <property type="molecule type" value="Genomic_DNA"/>
</dbReference>
<feature type="compositionally biased region" description="Polar residues" evidence="1">
    <location>
        <begin position="71"/>
        <end position="83"/>
    </location>
</feature>
<organism evidence="2 3">
    <name type="scientific">Eumeta variegata</name>
    <name type="common">Bagworm moth</name>
    <name type="synonym">Eumeta japonica</name>
    <dbReference type="NCBI Taxonomy" id="151549"/>
    <lineage>
        <taxon>Eukaryota</taxon>
        <taxon>Metazoa</taxon>
        <taxon>Ecdysozoa</taxon>
        <taxon>Arthropoda</taxon>
        <taxon>Hexapoda</taxon>
        <taxon>Insecta</taxon>
        <taxon>Pterygota</taxon>
        <taxon>Neoptera</taxon>
        <taxon>Endopterygota</taxon>
        <taxon>Lepidoptera</taxon>
        <taxon>Glossata</taxon>
        <taxon>Ditrysia</taxon>
        <taxon>Tineoidea</taxon>
        <taxon>Psychidae</taxon>
        <taxon>Oiketicinae</taxon>
        <taxon>Eumeta</taxon>
    </lineage>
</organism>
<name>A0A4C1VUL6_EUMVA</name>
<evidence type="ECO:0000313" key="3">
    <source>
        <dbReference type="Proteomes" id="UP000299102"/>
    </source>
</evidence>
<feature type="compositionally biased region" description="Polar residues" evidence="1">
    <location>
        <begin position="52"/>
        <end position="64"/>
    </location>
</feature>
<sequence>MCYVRSAQSLIFTLKLKEMSIINGRAISRVSKISGSPNAHIGRAHEARSSIHFKTSPTPGTVMSRSRRANKTSLVGTKRSTVRSAADSG</sequence>